<keyword evidence="2" id="KW-1185">Reference proteome</keyword>
<proteinExistence type="predicted"/>
<reference evidence="1" key="1">
    <citation type="journal article" date="2014" name="Int. J. Syst. Evol. Microbiol.">
        <title>Complete genome sequence of Corynebacterium casei LMG S-19264T (=DSM 44701T), isolated from a smear-ripened cheese.</title>
        <authorList>
            <consortium name="US DOE Joint Genome Institute (JGI-PGF)"/>
            <person name="Walter F."/>
            <person name="Albersmeier A."/>
            <person name="Kalinowski J."/>
            <person name="Ruckert C."/>
        </authorList>
    </citation>
    <scope>NUCLEOTIDE SEQUENCE</scope>
    <source>
        <strain evidence="1">JCM 4714</strain>
    </source>
</reference>
<sequence length="267" mass="29873">MMFSGDGAGVREVAPELEDMGFSQSLASGEHVWPQTHPLEQFPNLAQQGYEEEGRNRVSLWQGLSEEPQTRSATAYLVAVLGSGLERESAAAAATLWRQTTALEGVPREAIWEAWHHLIHRWWPPELAPWFPMLDRPPGLGMEDADPDEPGSYLPWDAQLWTQVFDQSVSRTDSLTAPIVIHWLARWRLELVLRSPDPVTRSLAMAVLPQEAGGPPIPSQGSAAPPTSADVSTMIHGTWGWEGDWWRPGYDFHSCQWPVVMVLIHFL</sequence>
<dbReference type="EMBL" id="BMVG01000073">
    <property type="protein sequence ID" value="GHE16041.1"/>
    <property type="molecule type" value="Genomic_DNA"/>
</dbReference>
<gene>
    <name evidence="1" type="ORF">GCM10010339_92660</name>
</gene>
<accession>A0A919D746</accession>
<name>A0A919D746_9ACTN</name>
<dbReference type="AlphaFoldDB" id="A0A919D746"/>
<evidence type="ECO:0000313" key="1">
    <source>
        <dbReference type="EMBL" id="GHE16041.1"/>
    </source>
</evidence>
<reference evidence="1" key="2">
    <citation type="submission" date="2020-09" db="EMBL/GenBank/DDBJ databases">
        <authorList>
            <person name="Sun Q."/>
            <person name="Ohkuma M."/>
        </authorList>
    </citation>
    <scope>NUCLEOTIDE SEQUENCE</scope>
    <source>
        <strain evidence="1">JCM 4714</strain>
    </source>
</reference>
<comment type="caution">
    <text evidence="1">The sequence shown here is derived from an EMBL/GenBank/DDBJ whole genome shotgun (WGS) entry which is preliminary data.</text>
</comment>
<dbReference type="Proteomes" id="UP000655443">
    <property type="component" value="Unassembled WGS sequence"/>
</dbReference>
<organism evidence="1 2">
    <name type="scientific">Streptomyces alanosinicus</name>
    <dbReference type="NCBI Taxonomy" id="68171"/>
    <lineage>
        <taxon>Bacteria</taxon>
        <taxon>Bacillati</taxon>
        <taxon>Actinomycetota</taxon>
        <taxon>Actinomycetes</taxon>
        <taxon>Kitasatosporales</taxon>
        <taxon>Streptomycetaceae</taxon>
        <taxon>Streptomyces</taxon>
    </lineage>
</organism>
<protein>
    <submittedName>
        <fullName evidence="1">Uncharacterized protein</fullName>
    </submittedName>
</protein>
<evidence type="ECO:0000313" key="2">
    <source>
        <dbReference type="Proteomes" id="UP000655443"/>
    </source>
</evidence>